<protein>
    <recommendedName>
        <fullName evidence="1">ILEI/PANDER domain-containing protein</fullName>
    </recommendedName>
</protein>
<dbReference type="AlphaFoldDB" id="A0A1B7Z8K9"/>
<dbReference type="InterPro" id="IPR039477">
    <property type="entry name" value="ILEI/PANDER_dom"/>
</dbReference>
<dbReference type="InterPro" id="IPR017946">
    <property type="entry name" value="PLC-like_Pdiesterase_TIM-brl"/>
</dbReference>
<keyword evidence="3" id="KW-1185">Reference proteome</keyword>
<proteinExistence type="predicted"/>
<dbReference type="Pfam" id="PF15711">
    <property type="entry name" value="ILEI"/>
    <property type="match status" value="1"/>
</dbReference>
<sequence length="441" mass="49997">MVEFIKERNKMNKNLVLSTSSLKIRLLILFLCLGTIVKGNTFSPAIDLDEKTISQELVLNSHSFNTHERSTFTFLSQTEGVERGLTIIHLRANNKIEFKTFDTYGSKEDVQEFIAVYSKMIKTNAIIAILAHDSAAASLVGSEKQLASLGLTKLSTLKGRQAYIMHNLAGTIVEQIDDNSITQTINIPSEITSNEEYFPKEVYEFTPKIDRYIAHAGGEVYGVKSTNSKNALDENYKKGFRYFELDIIETADGHLVAAHDWNMWARFTDYTGTLPPTHDQFMKEKIYGDYTTLDMEGINTWFKNHPDATLITDKVNDPISFADAFVDKERLIMELFSVMAVEKASEHGIHAMISQEPLLDIKGDQINFLKINNVKHVALSRRIIASQKKLMLALKEAGIKVYVYNVNFDPGKDEQYVQDNELGLVYGMYADKWISDMKPKN</sequence>
<dbReference type="Gene3D" id="3.20.20.190">
    <property type="entry name" value="Phosphatidylinositol (PI) phosphodiesterase"/>
    <property type="match status" value="1"/>
</dbReference>
<accession>A0A1B7Z8K9</accession>
<dbReference type="KEGG" id="mart:BTR34_17160"/>
<dbReference type="OrthoDB" id="5901192at2"/>
<feature type="domain" description="ILEI/PANDER" evidence="1">
    <location>
        <begin position="83"/>
        <end position="165"/>
    </location>
</feature>
<dbReference type="GO" id="GO:0006629">
    <property type="term" value="P:lipid metabolic process"/>
    <property type="evidence" value="ECO:0007669"/>
    <property type="project" value="InterPro"/>
</dbReference>
<dbReference type="SUPFAM" id="SSF51695">
    <property type="entry name" value="PLC-like phosphodiesterases"/>
    <property type="match status" value="1"/>
</dbReference>
<dbReference type="GO" id="GO:0008081">
    <property type="term" value="F:phosphoric diester hydrolase activity"/>
    <property type="evidence" value="ECO:0007669"/>
    <property type="project" value="InterPro"/>
</dbReference>
<organism evidence="2 3">
    <name type="scientific">Maribacter hydrothermalis</name>
    <dbReference type="NCBI Taxonomy" id="1836467"/>
    <lineage>
        <taxon>Bacteria</taxon>
        <taxon>Pseudomonadati</taxon>
        <taxon>Bacteroidota</taxon>
        <taxon>Flavobacteriia</taxon>
        <taxon>Flavobacteriales</taxon>
        <taxon>Flavobacteriaceae</taxon>
        <taxon>Maribacter</taxon>
    </lineage>
</organism>
<evidence type="ECO:0000313" key="2">
    <source>
        <dbReference type="EMBL" id="OBR39044.1"/>
    </source>
</evidence>
<reference evidence="3" key="1">
    <citation type="submission" date="2016-06" db="EMBL/GenBank/DDBJ databases">
        <authorList>
            <person name="Zhan P."/>
        </authorList>
    </citation>
    <scope>NUCLEOTIDE SEQUENCE [LARGE SCALE GENOMIC DNA]</scope>
    <source>
        <strain evidence="3">T28</strain>
    </source>
</reference>
<name>A0A1B7Z8K9_9FLAO</name>
<dbReference type="Proteomes" id="UP000092164">
    <property type="component" value="Unassembled WGS sequence"/>
</dbReference>
<comment type="caution">
    <text evidence="2">The sequence shown here is derived from an EMBL/GenBank/DDBJ whole genome shotgun (WGS) entry which is preliminary data.</text>
</comment>
<dbReference type="STRING" id="1836467.BTR34_17160"/>
<evidence type="ECO:0000259" key="1">
    <source>
        <dbReference type="Pfam" id="PF15711"/>
    </source>
</evidence>
<evidence type="ECO:0000313" key="3">
    <source>
        <dbReference type="Proteomes" id="UP000092164"/>
    </source>
</evidence>
<dbReference type="EMBL" id="LZFP01000012">
    <property type="protein sequence ID" value="OBR39044.1"/>
    <property type="molecule type" value="Genomic_DNA"/>
</dbReference>
<gene>
    <name evidence="2" type="ORF">A9200_05115</name>
</gene>